<accession>A0ABY4TWZ5</accession>
<organism evidence="1 2">
    <name type="scientific">Sphingomonas donggukensis</name>
    <dbReference type="NCBI Taxonomy" id="2949093"/>
    <lineage>
        <taxon>Bacteria</taxon>
        <taxon>Pseudomonadati</taxon>
        <taxon>Pseudomonadota</taxon>
        <taxon>Alphaproteobacteria</taxon>
        <taxon>Sphingomonadales</taxon>
        <taxon>Sphingomonadaceae</taxon>
        <taxon>Sphingomonas</taxon>
    </lineage>
</organism>
<evidence type="ECO:0000313" key="2">
    <source>
        <dbReference type="Proteomes" id="UP001055580"/>
    </source>
</evidence>
<reference evidence="1" key="1">
    <citation type="submission" date="2022-05" db="EMBL/GenBank/DDBJ databases">
        <title>Sphingomonas sp. strain RMG20 Genome sequencing and assembly.</title>
        <authorList>
            <person name="Kim I."/>
        </authorList>
    </citation>
    <scope>NUCLEOTIDE SEQUENCE</scope>
    <source>
        <strain evidence="1">RMG20</strain>
    </source>
</reference>
<name>A0ABY4TWZ5_9SPHN</name>
<dbReference type="RefSeq" id="WP_250754732.1">
    <property type="nucleotide sequence ID" value="NZ_CP098401.1"/>
</dbReference>
<proteinExistence type="predicted"/>
<evidence type="ECO:0000313" key="1">
    <source>
        <dbReference type="EMBL" id="URW76925.1"/>
    </source>
</evidence>
<evidence type="ECO:0008006" key="3">
    <source>
        <dbReference type="Google" id="ProtNLM"/>
    </source>
</evidence>
<sequence>MAVSGFKGFGYLLCFATVSPACYMVSSQVAAERGRVESVERAILQAKVDIRTLETEFDTRANHDQLERWNGDVLALSAPRPEQYLASDMALASLQPLGGGETRLAAAVVPAAVTVQPAAIQAASFDAGAPAAAVAAPAPAPQPAIRKAVATVPAGAAPRPRPIQAVAMVERRLLSDSTLGDLTSSARAERVAMR</sequence>
<dbReference type="EMBL" id="CP098401">
    <property type="protein sequence ID" value="URW76925.1"/>
    <property type="molecule type" value="Genomic_DNA"/>
</dbReference>
<protein>
    <recommendedName>
        <fullName evidence="3">Cell division protein FtsL</fullName>
    </recommendedName>
</protein>
<gene>
    <name evidence="1" type="ORF">M9980_06955</name>
</gene>
<dbReference type="Proteomes" id="UP001055580">
    <property type="component" value="Chromosome"/>
</dbReference>
<keyword evidence="2" id="KW-1185">Reference proteome</keyword>